<name>A0A919GR43_9ACTN</name>
<dbReference type="EMBL" id="BNAT01000012">
    <property type="protein sequence ID" value="GHH89177.1"/>
    <property type="molecule type" value="Genomic_DNA"/>
</dbReference>
<protein>
    <submittedName>
        <fullName evidence="2">Uncharacterized protein</fullName>
    </submittedName>
</protein>
<accession>A0A919GR43</accession>
<evidence type="ECO:0000313" key="2">
    <source>
        <dbReference type="EMBL" id="GHH89177.1"/>
    </source>
</evidence>
<gene>
    <name evidence="2" type="ORF">GCM10017771_38190</name>
</gene>
<proteinExistence type="predicted"/>
<reference evidence="2" key="1">
    <citation type="journal article" date="2014" name="Int. J. Syst. Evol. Microbiol.">
        <title>Complete genome sequence of Corynebacterium casei LMG S-19264T (=DSM 44701T), isolated from a smear-ripened cheese.</title>
        <authorList>
            <consortium name="US DOE Joint Genome Institute (JGI-PGF)"/>
            <person name="Walter F."/>
            <person name="Albersmeier A."/>
            <person name="Kalinowski J."/>
            <person name="Ruckert C."/>
        </authorList>
    </citation>
    <scope>NUCLEOTIDE SEQUENCE</scope>
    <source>
        <strain evidence="2">CGMCC 4.7403</strain>
    </source>
</reference>
<dbReference type="Proteomes" id="UP000603227">
    <property type="component" value="Unassembled WGS sequence"/>
</dbReference>
<evidence type="ECO:0000256" key="1">
    <source>
        <dbReference type="SAM" id="MobiDB-lite"/>
    </source>
</evidence>
<feature type="region of interest" description="Disordered" evidence="1">
    <location>
        <begin position="47"/>
        <end position="74"/>
    </location>
</feature>
<sequence>MACPTSCPTEWWPLCPPGPERTDGADGTDGAGLVWVVPVTVSRLLTYRDTSGTPPAPRYPCGDGPAPRSPTLAG</sequence>
<organism evidence="2 3">
    <name type="scientific">Streptomyces capitiformicae</name>
    <dbReference type="NCBI Taxonomy" id="2014920"/>
    <lineage>
        <taxon>Bacteria</taxon>
        <taxon>Bacillati</taxon>
        <taxon>Actinomycetota</taxon>
        <taxon>Actinomycetes</taxon>
        <taxon>Kitasatosporales</taxon>
        <taxon>Streptomycetaceae</taxon>
        <taxon>Streptomyces</taxon>
    </lineage>
</organism>
<dbReference type="AlphaFoldDB" id="A0A919GR43"/>
<comment type="caution">
    <text evidence="2">The sequence shown here is derived from an EMBL/GenBank/DDBJ whole genome shotgun (WGS) entry which is preliminary data.</text>
</comment>
<evidence type="ECO:0000313" key="3">
    <source>
        <dbReference type="Proteomes" id="UP000603227"/>
    </source>
</evidence>
<keyword evidence="3" id="KW-1185">Reference proteome</keyword>
<reference evidence="2" key="2">
    <citation type="submission" date="2020-09" db="EMBL/GenBank/DDBJ databases">
        <authorList>
            <person name="Sun Q."/>
            <person name="Zhou Y."/>
        </authorList>
    </citation>
    <scope>NUCLEOTIDE SEQUENCE</scope>
    <source>
        <strain evidence="2">CGMCC 4.7403</strain>
    </source>
</reference>